<gene>
    <name evidence="1" type="ORF">HPG69_017113</name>
</gene>
<evidence type="ECO:0000313" key="1">
    <source>
        <dbReference type="EMBL" id="KAF5913495.1"/>
    </source>
</evidence>
<proteinExistence type="predicted"/>
<accession>A0A7J7ECF6</accession>
<dbReference type="AlphaFoldDB" id="A0A7J7ECF6"/>
<reference evidence="1 2" key="1">
    <citation type="journal article" date="2020" name="Mol. Biol. Evol.">
        <title>Interspecific Gene Flow and the Evolution of Specialization in Black and White Rhinoceros.</title>
        <authorList>
            <person name="Moodley Y."/>
            <person name="Westbury M.V."/>
            <person name="Russo I.M."/>
            <person name="Gopalakrishnan S."/>
            <person name="Rakotoarivelo A."/>
            <person name="Olsen R.A."/>
            <person name="Prost S."/>
            <person name="Tunstall T."/>
            <person name="Ryder O.A."/>
            <person name="Dalen L."/>
            <person name="Bruford M.W."/>
        </authorList>
    </citation>
    <scope>NUCLEOTIDE SEQUENCE [LARGE SCALE GENOMIC DNA]</scope>
    <source>
        <strain evidence="1">SBR-YM</strain>
        <tissue evidence="1">Skin</tissue>
    </source>
</reference>
<evidence type="ECO:0000313" key="2">
    <source>
        <dbReference type="Proteomes" id="UP000551758"/>
    </source>
</evidence>
<name>A0A7J7ECF6_DICBM</name>
<protein>
    <submittedName>
        <fullName evidence="1">Uncharacterized protein</fullName>
    </submittedName>
</protein>
<keyword evidence="2" id="KW-1185">Reference proteome</keyword>
<comment type="caution">
    <text evidence="1">The sequence shown here is derived from an EMBL/GenBank/DDBJ whole genome shotgun (WGS) entry which is preliminary data.</text>
</comment>
<dbReference type="Proteomes" id="UP000551758">
    <property type="component" value="Unassembled WGS sequence"/>
</dbReference>
<dbReference type="EMBL" id="JACDTQ010003641">
    <property type="protein sequence ID" value="KAF5913495.1"/>
    <property type="molecule type" value="Genomic_DNA"/>
</dbReference>
<sequence length="89" mass="9601">MWTPCGHHHPMQQQGSLLSRSDVMDTGLGSYAHTQEALLGGWTAPAPKFTATQWLQSGLKGSRCPLNLFSSSLLKTGLQLPLLTPLNSV</sequence>
<organism evidence="1 2">
    <name type="scientific">Diceros bicornis minor</name>
    <name type="common">South-central black rhinoceros</name>
    <dbReference type="NCBI Taxonomy" id="77932"/>
    <lineage>
        <taxon>Eukaryota</taxon>
        <taxon>Metazoa</taxon>
        <taxon>Chordata</taxon>
        <taxon>Craniata</taxon>
        <taxon>Vertebrata</taxon>
        <taxon>Euteleostomi</taxon>
        <taxon>Mammalia</taxon>
        <taxon>Eutheria</taxon>
        <taxon>Laurasiatheria</taxon>
        <taxon>Perissodactyla</taxon>
        <taxon>Rhinocerotidae</taxon>
        <taxon>Diceros</taxon>
    </lineage>
</organism>